<proteinExistence type="predicted"/>
<name>A0ABU5DBN5_9BURK</name>
<reference evidence="1 2" key="1">
    <citation type="submission" date="2023-11" db="EMBL/GenBank/DDBJ databases">
        <title>Paucibacter sp. nov., isolated from fresh soil in Korea.</title>
        <authorList>
            <person name="Le N.T.T."/>
        </authorList>
    </citation>
    <scope>NUCLEOTIDE SEQUENCE [LARGE SCALE GENOMIC DNA]</scope>
    <source>
        <strain evidence="1 2">R3-3</strain>
    </source>
</reference>
<comment type="caution">
    <text evidence="1">The sequence shown here is derived from an EMBL/GenBank/DDBJ whole genome shotgun (WGS) entry which is preliminary data.</text>
</comment>
<keyword evidence="2" id="KW-1185">Reference proteome</keyword>
<sequence>MDKPAADHVGVNAASIELQSAASDDLLSAQARPLCHLYGLAARGG</sequence>
<evidence type="ECO:0000313" key="2">
    <source>
        <dbReference type="Proteomes" id="UP001285263"/>
    </source>
</evidence>
<dbReference type="Proteomes" id="UP001285263">
    <property type="component" value="Unassembled WGS sequence"/>
</dbReference>
<dbReference type="EMBL" id="JAXCLA010000002">
    <property type="protein sequence ID" value="MDY0743691.1"/>
    <property type="molecule type" value="Genomic_DNA"/>
</dbReference>
<organism evidence="1 2">
    <name type="scientific">Roseateles agri</name>
    <dbReference type="NCBI Taxonomy" id="3098619"/>
    <lineage>
        <taxon>Bacteria</taxon>
        <taxon>Pseudomonadati</taxon>
        <taxon>Pseudomonadota</taxon>
        <taxon>Betaproteobacteria</taxon>
        <taxon>Burkholderiales</taxon>
        <taxon>Sphaerotilaceae</taxon>
        <taxon>Roseateles</taxon>
    </lineage>
</organism>
<gene>
    <name evidence="1" type="ORF">SNE35_04205</name>
</gene>
<accession>A0ABU5DBN5</accession>
<protein>
    <submittedName>
        <fullName evidence="1">Uncharacterized protein</fullName>
    </submittedName>
</protein>
<evidence type="ECO:0000313" key="1">
    <source>
        <dbReference type="EMBL" id="MDY0743691.1"/>
    </source>
</evidence>